<dbReference type="SUPFAM" id="SSF48452">
    <property type="entry name" value="TPR-like"/>
    <property type="match status" value="1"/>
</dbReference>
<evidence type="ECO:0000313" key="1">
    <source>
        <dbReference type="EMBL" id="WEK36939.1"/>
    </source>
</evidence>
<evidence type="ECO:0000313" key="2">
    <source>
        <dbReference type="Proteomes" id="UP001220610"/>
    </source>
</evidence>
<name>A0AAJ5WT88_9BACT</name>
<protein>
    <recommendedName>
        <fullName evidence="3">Tetratricopeptide repeat protein</fullName>
    </recommendedName>
</protein>
<dbReference type="Gene3D" id="1.25.40.10">
    <property type="entry name" value="Tetratricopeptide repeat domain"/>
    <property type="match status" value="1"/>
</dbReference>
<dbReference type="PROSITE" id="PS51257">
    <property type="entry name" value="PROKAR_LIPOPROTEIN"/>
    <property type="match status" value="1"/>
</dbReference>
<accession>A0AAJ5WT88</accession>
<sequence>MIRALALGSLMLFLFSCATYNTRIGQYYSVMRANEFQKADAALDQARILGNKRNRLLYLLEKGKMTHLLRQYDSSNTYFNEADLFMEDVRTTAGDVAVGMLLNPMMQTYKGESFERFMVHYYKALNYLYLGKTDEALVEARRISLQSYALQDQSKRENRYSDDAFSLMLQGIIYEKGGDINNAFISYRNAVDIYLKNNNSYYGVQLPQQLKLDLVRTAALNGFRDEQERYEKLLNVQYKPVPPGEGGDLILFWENGLAPVKQEQNFFFSLTKDGAGNFAFVDPSGSFNIPFNFAAHNLKDDDVKLGDLRSLRVAFPRYQEQPGVYRKAVLNLNNHTYNFETAEDINALAFATLRERFLKEMATTLARLAVKKLAEAAVRPKEDDKNKDTREAIALAMQVFNFVTEKADTRNWQSLPHTIYYTRVPLDRGTNVLQVNISGQGSETVNLVAEGNGRLQVLNLCTLR</sequence>
<evidence type="ECO:0008006" key="3">
    <source>
        <dbReference type="Google" id="ProtNLM"/>
    </source>
</evidence>
<organism evidence="1 2">
    <name type="scientific">Candidatus Pseudobacter hemicellulosilyticus</name>
    <dbReference type="NCBI Taxonomy" id="3121375"/>
    <lineage>
        <taxon>Bacteria</taxon>
        <taxon>Pseudomonadati</taxon>
        <taxon>Bacteroidota</taxon>
        <taxon>Chitinophagia</taxon>
        <taxon>Chitinophagales</taxon>
        <taxon>Chitinophagaceae</taxon>
        <taxon>Pseudobacter</taxon>
    </lineage>
</organism>
<dbReference type="InterPro" id="IPR011990">
    <property type="entry name" value="TPR-like_helical_dom_sf"/>
</dbReference>
<gene>
    <name evidence="1" type="ORF">P0Y53_05440</name>
</gene>
<dbReference type="AlphaFoldDB" id="A0AAJ5WT88"/>
<dbReference type="Proteomes" id="UP001220610">
    <property type="component" value="Chromosome"/>
</dbReference>
<reference evidence="1" key="1">
    <citation type="submission" date="2023-03" db="EMBL/GenBank/DDBJ databases">
        <title>Andean soil-derived lignocellulolytic bacterial consortium as a source of novel taxa and putative plastic-active enzymes.</title>
        <authorList>
            <person name="Diaz-Garcia L."/>
            <person name="Chuvochina M."/>
            <person name="Feuerriegel G."/>
            <person name="Bunk B."/>
            <person name="Sproer C."/>
            <person name="Streit W.R."/>
            <person name="Rodriguez L.M."/>
            <person name="Overmann J."/>
            <person name="Jimenez D.J."/>
        </authorList>
    </citation>
    <scope>NUCLEOTIDE SEQUENCE</scope>
    <source>
        <strain evidence="1">MAG 7</strain>
    </source>
</reference>
<proteinExistence type="predicted"/>
<dbReference type="EMBL" id="CP119311">
    <property type="protein sequence ID" value="WEK36939.1"/>
    <property type="molecule type" value="Genomic_DNA"/>
</dbReference>